<evidence type="ECO:0000313" key="4">
    <source>
        <dbReference type="Proteomes" id="UP001293254"/>
    </source>
</evidence>
<feature type="region of interest" description="Disordered" evidence="1">
    <location>
        <begin position="202"/>
        <end position="270"/>
    </location>
</feature>
<dbReference type="Proteomes" id="UP001293254">
    <property type="component" value="Unassembled WGS sequence"/>
</dbReference>
<name>A0AAE1Y3P4_9LAMI</name>
<feature type="compositionally biased region" description="Basic residues" evidence="1">
    <location>
        <begin position="255"/>
        <end position="269"/>
    </location>
</feature>
<feature type="domain" description="CCHC-type" evidence="2">
    <location>
        <begin position="272"/>
        <end position="288"/>
    </location>
</feature>
<feature type="compositionally biased region" description="Polar residues" evidence="1">
    <location>
        <begin position="236"/>
        <end position="248"/>
    </location>
</feature>
<dbReference type="InterPro" id="IPR054722">
    <property type="entry name" value="PolX-like_BBD"/>
</dbReference>
<accession>A0AAE1Y3P4</accession>
<dbReference type="Pfam" id="PF00098">
    <property type="entry name" value="zf-CCHC"/>
    <property type="match status" value="1"/>
</dbReference>
<dbReference type="Gene3D" id="4.10.60.10">
    <property type="entry name" value="Zinc finger, CCHC-type"/>
    <property type="match status" value="1"/>
</dbReference>
<dbReference type="InterPro" id="IPR036875">
    <property type="entry name" value="Znf_CCHC_sf"/>
</dbReference>
<dbReference type="EMBL" id="JACGWO010000007">
    <property type="protein sequence ID" value="KAK4423144.1"/>
    <property type="molecule type" value="Genomic_DNA"/>
</dbReference>
<keyword evidence="4" id="KW-1185">Reference proteome</keyword>
<proteinExistence type="predicted"/>
<dbReference type="Pfam" id="PF22936">
    <property type="entry name" value="Pol_BBD"/>
    <property type="match status" value="1"/>
</dbReference>
<protein>
    <recommendedName>
        <fullName evidence="2">CCHC-type domain-containing protein</fullName>
    </recommendedName>
</protein>
<reference evidence="3" key="2">
    <citation type="journal article" date="2024" name="Plant">
        <title>Genomic evolution and insights into agronomic trait innovations of Sesamum species.</title>
        <authorList>
            <person name="Miao H."/>
            <person name="Wang L."/>
            <person name="Qu L."/>
            <person name="Liu H."/>
            <person name="Sun Y."/>
            <person name="Le M."/>
            <person name="Wang Q."/>
            <person name="Wei S."/>
            <person name="Zheng Y."/>
            <person name="Lin W."/>
            <person name="Duan Y."/>
            <person name="Cao H."/>
            <person name="Xiong S."/>
            <person name="Wang X."/>
            <person name="Wei L."/>
            <person name="Li C."/>
            <person name="Ma Q."/>
            <person name="Ju M."/>
            <person name="Zhao R."/>
            <person name="Li G."/>
            <person name="Mu C."/>
            <person name="Tian Q."/>
            <person name="Mei H."/>
            <person name="Zhang T."/>
            <person name="Gao T."/>
            <person name="Zhang H."/>
        </authorList>
    </citation>
    <scope>NUCLEOTIDE SEQUENCE</scope>
    <source>
        <strain evidence="3">3651</strain>
    </source>
</reference>
<dbReference type="GO" id="GO:0008270">
    <property type="term" value="F:zinc ion binding"/>
    <property type="evidence" value="ECO:0007669"/>
    <property type="project" value="InterPro"/>
</dbReference>
<comment type="caution">
    <text evidence="3">The sequence shown here is derived from an EMBL/GenBank/DDBJ whole genome shotgun (WGS) entry which is preliminary data.</text>
</comment>
<evidence type="ECO:0000313" key="3">
    <source>
        <dbReference type="EMBL" id="KAK4423144.1"/>
    </source>
</evidence>
<dbReference type="SMART" id="SM00343">
    <property type="entry name" value="ZnF_C2HC"/>
    <property type="match status" value="1"/>
</dbReference>
<sequence>METDIAFSDLHGSAKLDGQNYAMWHRKIQYFLHHKKILEHLTTSMPEPVEPENGQTAQYRRELDAYNKWRDQDLSARFTMLSCMHDNLIREYEKYSTAKELWEVLKVAYGSTSATRLRALTLKFNQYVLDPKHSMIQHLDVMKDMIRELQNAGTELSDEQQVLAVLRSLPEQTWGHVKMVLTHNEQIKTFESVANHLKLEADRRETEHAQQAALVAHAGQRKPHKGKRWNKPAGARQSQPQTQSQNLAPQGDKAMKRRRGKRGGKKNVAKAKCYNCQKMGHFARDWTEPKKVSPNPSSPSSFVCSQVFVANSLLGWIVDTGATKHVTRDRAGFVDYHRVPACSHYIAMGNGAQEEVLGIGSYQLKLSTGRELLLND</sequence>
<dbReference type="PANTHER" id="PTHR47592">
    <property type="entry name" value="PBF68 PROTEIN"/>
    <property type="match status" value="1"/>
</dbReference>
<gene>
    <name evidence="3" type="ORF">Salat_1897100</name>
</gene>
<dbReference type="PANTHER" id="PTHR47592:SF27">
    <property type="entry name" value="OS08G0421700 PROTEIN"/>
    <property type="match status" value="1"/>
</dbReference>
<feature type="non-terminal residue" evidence="3">
    <location>
        <position position="376"/>
    </location>
</feature>
<dbReference type="AlphaFoldDB" id="A0AAE1Y3P4"/>
<dbReference type="Pfam" id="PF14223">
    <property type="entry name" value="Retrotran_gag_2"/>
    <property type="match status" value="1"/>
</dbReference>
<organism evidence="3 4">
    <name type="scientific">Sesamum alatum</name>
    <dbReference type="NCBI Taxonomy" id="300844"/>
    <lineage>
        <taxon>Eukaryota</taxon>
        <taxon>Viridiplantae</taxon>
        <taxon>Streptophyta</taxon>
        <taxon>Embryophyta</taxon>
        <taxon>Tracheophyta</taxon>
        <taxon>Spermatophyta</taxon>
        <taxon>Magnoliopsida</taxon>
        <taxon>eudicotyledons</taxon>
        <taxon>Gunneridae</taxon>
        <taxon>Pentapetalae</taxon>
        <taxon>asterids</taxon>
        <taxon>lamiids</taxon>
        <taxon>Lamiales</taxon>
        <taxon>Pedaliaceae</taxon>
        <taxon>Sesamum</taxon>
    </lineage>
</organism>
<reference evidence="3" key="1">
    <citation type="submission" date="2020-06" db="EMBL/GenBank/DDBJ databases">
        <authorList>
            <person name="Li T."/>
            <person name="Hu X."/>
            <person name="Zhang T."/>
            <person name="Song X."/>
            <person name="Zhang H."/>
            <person name="Dai N."/>
            <person name="Sheng W."/>
            <person name="Hou X."/>
            <person name="Wei L."/>
        </authorList>
    </citation>
    <scope>NUCLEOTIDE SEQUENCE</scope>
    <source>
        <strain evidence="3">3651</strain>
        <tissue evidence="3">Leaf</tissue>
    </source>
</reference>
<evidence type="ECO:0000256" key="1">
    <source>
        <dbReference type="SAM" id="MobiDB-lite"/>
    </source>
</evidence>
<feature type="compositionally biased region" description="Basic residues" evidence="1">
    <location>
        <begin position="219"/>
        <end position="230"/>
    </location>
</feature>
<dbReference type="InterPro" id="IPR001878">
    <property type="entry name" value="Znf_CCHC"/>
</dbReference>
<evidence type="ECO:0000259" key="2">
    <source>
        <dbReference type="SMART" id="SM00343"/>
    </source>
</evidence>
<dbReference type="SUPFAM" id="SSF57756">
    <property type="entry name" value="Retrovirus zinc finger-like domains"/>
    <property type="match status" value="1"/>
</dbReference>
<dbReference type="GO" id="GO:0003676">
    <property type="term" value="F:nucleic acid binding"/>
    <property type="evidence" value="ECO:0007669"/>
    <property type="project" value="InterPro"/>
</dbReference>